<reference evidence="1 2" key="1">
    <citation type="journal article" date="2019" name="Sci. Rep.">
        <title>Colletotrichum shisoi sp. nov., an anthracnose pathogen of Perilla frutescens in Japan: molecular phylogenetic, morphological and genomic evidence.</title>
        <authorList>
            <person name="Gan P."/>
            <person name="Tsushima A."/>
            <person name="Hiroyama R."/>
            <person name="Narusaka M."/>
            <person name="Takano Y."/>
            <person name="Narusaka Y."/>
            <person name="Kawaradani M."/>
            <person name="Damm U."/>
            <person name="Shirasu K."/>
        </authorList>
    </citation>
    <scope>NUCLEOTIDE SEQUENCE [LARGE SCALE GENOMIC DNA]</scope>
    <source>
        <strain evidence="1 2">PG-2018a</strain>
    </source>
</reference>
<evidence type="ECO:0000313" key="2">
    <source>
        <dbReference type="Proteomes" id="UP000326340"/>
    </source>
</evidence>
<evidence type="ECO:0000313" key="1">
    <source>
        <dbReference type="EMBL" id="TQN64012.1"/>
    </source>
</evidence>
<keyword evidence="2" id="KW-1185">Reference proteome</keyword>
<proteinExistence type="predicted"/>
<dbReference type="Gene3D" id="1.10.287.1490">
    <property type="match status" value="1"/>
</dbReference>
<organism evidence="1 2">
    <name type="scientific">Colletotrichum shisoi</name>
    <dbReference type="NCBI Taxonomy" id="2078593"/>
    <lineage>
        <taxon>Eukaryota</taxon>
        <taxon>Fungi</taxon>
        <taxon>Dikarya</taxon>
        <taxon>Ascomycota</taxon>
        <taxon>Pezizomycotina</taxon>
        <taxon>Sordariomycetes</taxon>
        <taxon>Hypocreomycetidae</taxon>
        <taxon>Glomerellales</taxon>
        <taxon>Glomerellaceae</taxon>
        <taxon>Colletotrichum</taxon>
        <taxon>Colletotrichum destructivum species complex</taxon>
    </lineage>
</organism>
<dbReference type="Proteomes" id="UP000326340">
    <property type="component" value="Unassembled WGS sequence"/>
</dbReference>
<dbReference type="OrthoDB" id="4844819at2759"/>
<sequence>MTRTGGFLLWPFGRIDQQADNQTASIGEMRGENFRLRQQLEKQTSSIHAYIKGQEQAKTRVSELEEKNSSLGRQVKKVQAGVCELEENNSHLKLQVEKGQKDYENDIKQHAHYINKLEHKIKVLKGQVAAMDVVNAGSQRIANASKVSDDAILAIWNQMAYHVRSIVASLLTHCPSKEEVVWVVNLVPCRVSKIIEADFALLQNDDIRSSIVERHLWLSVSDVVKGVSCDQTRPDVWGGFAGTHLQLAFDAML</sequence>
<dbReference type="EMBL" id="PUHP01003064">
    <property type="protein sequence ID" value="TQN64012.1"/>
    <property type="molecule type" value="Genomic_DNA"/>
</dbReference>
<comment type="caution">
    <text evidence="1">The sequence shown here is derived from an EMBL/GenBank/DDBJ whole genome shotgun (WGS) entry which is preliminary data.</text>
</comment>
<gene>
    <name evidence="1" type="ORF">CSHISOI_11410</name>
</gene>
<feature type="non-terminal residue" evidence="1">
    <location>
        <position position="253"/>
    </location>
</feature>
<name>A0A5Q4BAR7_9PEZI</name>
<accession>A0A5Q4BAR7</accession>
<protein>
    <submittedName>
        <fullName evidence="1">Uncharacterized protein</fullName>
    </submittedName>
</protein>
<dbReference type="AlphaFoldDB" id="A0A5Q4BAR7"/>